<dbReference type="Proteomes" id="UP000186922">
    <property type="component" value="Unassembled WGS sequence"/>
</dbReference>
<organism evidence="2 3">
    <name type="scientific">Ramazzottius varieornatus</name>
    <name type="common">Water bear</name>
    <name type="synonym">Tardigrade</name>
    <dbReference type="NCBI Taxonomy" id="947166"/>
    <lineage>
        <taxon>Eukaryota</taxon>
        <taxon>Metazoa</taxon>
        <taxon>Ecdysozoa</taxon>
        <taxon>Tardigrada</taxon>
        <taxon>Eutardigrada</taxon>
        <taxon>Parachela</taxon>
        <taxon>Hypsibioidea</taxon>
        <taxon>Ramazzottiidae</taxon>
        <taxon>Ramazzottius</taxon>
    </lineage>
</organism>
<sequence length="60" mass="6526">MSTNLQRKHSQSGTEQIEDSREESAAEQTATEEAGQTTRAIEVMLGQVEASSRSLQETDG</sequence>
<feature type="compositionally biased region" description="Basic residues" evidence="1">
    <location>
        <begin position="1"/>
        <end position="10"/>
    </location>
</feature>
<feature type="region of interest" description="Disordered" evidence="1">
    <location>
        <begin position="1"/>
        <end position="39"/>
    </location>
</feature>
<reference evidence="2 3" key="1">
    <citation type="journal article" date="2016" name="Nat. Commun.">
        <title>Extremotolerant tardigrade genome and improved radiotolerance of human cultured cells by tardigrade-unique protein.</title>
        <authorList>
            <person name="Hashimoto T."/>
            <person name="Horikawa D.D."/>
            <person name="Saito Y."/>
            <person name="Kuwahara H."/>
            <person name="Kozuka-Hata H."/>
            <person name="Shin-I T."/>
            <person name="Minakuchi Y."/>
            <person name="Ohishi K."/>
            <person name="Motoyama A."/>
            <person name="Aizu T."/>
            <person name="Enomoto A."/>
            <person name="Kondo K."/>
            <person name="Tanaka S."/>
            <person name="Hara Y."/>
            <person name="Koshikawa S."/>
            <person name="Sagara H."/>
            <person name="Miura T."/>
            <person name="Yokobori S."/>
            <person name="Miyagawa K."/>
            <person name="Suzuki Y."/>
            <person name="Kubo T."/>
            <person name="Oyama M."/>
            <person name="Kohara Y."/>
            <person name="Fujiyama A."/>
            <person name="Arakawa K."/>
            <person name="Katayama T."/>
            <person name="Toyoda A."/>
            <person name="Kunieda T."/>
        </authorList>
    </citation>
    <scope>NUCLEOTIDE SEQUENCE [LARGE SCALE GENOMIC DNA]</scope>
    <source>
        <strain evidence="2 3">YOKOZUNA-1</strain>
    </source>
</reference>
<evidence type="ECO:0000313" key="3">
    <source>
        <dbReference type="Proteomes" id="UP000186922"/>
    </source>
</evidence>
<dbReference type="AlphaFoldDB" id="A0A1D1W297"/>
<proteinExistence type="predicted"/>
<protein>
    <submittedName>
        <fullName evidence="2">Uncharacterized protein</fullName>
    </submittedName>
</protein>
<comment type="caution">
    <text evidence="2">The sequence shown here is derived from an EMBL/GenBank/DDBJ whole genome shotgun (WGS) entry which is preliminary data.</text>
</comment>
<evidence type="ECO:0000256" key="1">
    <source>
        <dbReference type="SAM" id="MobiDB-lite"/>
    </source>
</evidence>
<feature type="compositionally biased region" description="Low complexity" evidence="1">
    <location>
        <begin position="26"/>
        <end position="39"/>
    </location>
</feature>
<gene>
    <name evidence="2" type="primary">RvY_16770-1</name>
    <name evidence="2" type="synonym">RvY_16770.1</name>
    <name evidence="2" type="ORF">RvY_16770</name>
</gene>
<name>A0A1D1W297_RAMVA</name>
<dbReference type="EMBL" id="BDGG01000014">
    <property type="protein sequence ID" value="GAV06853.1"/>
    <property type="molecule type" value="Genomic_DNA"/>
</dbReference>
<keyword evidence="3" id="KW-1185">Reference proteome</keyword>
<accession>A0A1D1W297</accession>
<evidence type="ECO:0000313" key="2">
    <source>
        <dbReference type="EMBL" id="GAV06853.1"/>
    </source>
</evidence>